<gene>
    <name evidence="1" type="ORF">FMOSSE_LOCUS3461</name>
</gene>
<protein>
    <submittedName>
        <fullName evidence="1">537_t:CDS:1</fullName>
    </submittedName>
</protein>
<dbReference type="Proteomes" id="UP000789375">
    <property type="component" value="Unassembled WGS sequence"/>
</dbReference>
<sequence>MTVKKLLKIAFFKSSALQKYPGCYKEPLVTVWTAYTKQPISTITIWWNLKKVGFTSCIPHKKPAMIEVHCQACLKWTHTYKNWEEKK</sequence>
<comment type="caution">
    <text evidence="1">The sequence shown here is derived from an EMBL/GenBank/DDBJ whole genome shotgun (WGS) entry which is preliminary data.</text>
</comment>
<evidence type="ECO:0000313" key="1">
    <source>
        <dbReference type="EMBL" id="CAG8489605.1"/>
    </source>
</evidence>
<keyword evidence="2" id="KW-1185">Reference proteome</keyword>
<proteinExistence type="predicted"/>
<dbReference type="AlphaFoldDB" id="A0A9N8WM46"/>
<organism evidence="1 2">
    <name type="scientific">Funneliformis mosseae</name>
    <name type="common">Endomycorrhizal fungus</name>
    <name type="synonym">Glomus mosseae</name>
    <dbReference type="NCBI Taxonomy" id="27381"/>
    <lineage>
        <taxon>Eukaryota</taxon>
        <taxon>Fungi</taxon>
        <taxon>Fungi incertae sedis</taxon>
        <taxon>Mucoromycota</taxon>
        <taxon>Glomeromycotina</taxon>
        <taxon>Glomeromycetes</taxon>
        <taxon>Glomerales</taxon>
        <taxon>Glomeraceae</taxon>
        <taxon>Funneliformis</taxon>
    </lineage>
</organism>
<accession>A0A9N8WM46</accession>
<name>A0A9N8WM46_FUNMO</name>
<evidence type="ECO:0000313" key="2">
    <source>
        <dbReference type="Proteomes" id="UP000789375"/>
    </source>
</evidence>
<dbReference type="EMBL" id="CAJVPP010000518">
    <property type="protein sequence ID" value="CAG8489605.1"/>
    <property type="molecule type" value="Genomic_DNA"/>
</dbReference>
<reference evidence="1" key="1">
    <citation type="submission" date="2021-06" db="EMBL/GenBank/DDBJ databases">
        <authorList>
            <person name="Kallberg Y."/>
            <person name="Tangrot J."/>
            <person name="Rosling A."/>
        </authorList>
    </citation>
    <scope>NUCLEOTIDE SEQUENCE</scope>
    <source>
        <strain evidence="1">87-6 pot B 2015</strain>
    </source>
</reference>